<reference evidence="1 2" key="1">
    <citation type="submission" date="2016-04" db="EMBL/GenBank/DDBJ databases">
        <title>Reclassification of Paraburkholderia panaciterrae (Farh et al. 2015) Dobritsa &amp; Samadpour 2016 as a later homotypic synonym of Paraburkholderia ginsengiterrae (Farh et al. 2015) Dobritsa &amp; Samadpour 2016.</title>
        <authorList>
            <person name="Dobritsa A.P."/>
            <person name="Kutumbaka K."/>
            <person name="Samadpour M."/>
        </authorList>
    </citation>
    <scope>NUCLEOTIDE SEQUENCE [LARGE SCALE GENOMIC DNA]</scope>
    <source>
        <strain evidence="1 2">DCY85-1</strain>
    </source>
</reference>
<sequence length="182" mass="19570">MVFLPLAQVRDVAADNQSAVFAFKQENKMRTLVSAVAAVFALAILSGCSTTQNVTTGPQAKGSPMTTACFTAHGGKSADMDAAIQRNLENHGVSVSVAPACDKADMNVTYTDSWFWDIVMYLRSMDIRFYKAPSGGLIASGHWKNSVLHQFPNADGVVQDLMDDMFKQTGEPSAVRTKAASN</sequence>
<comment type="caution">
    <text evidence="1">The sequence shown here is derived from an EMBL/GenBank/DDBJ whole genome shotgun (WGS) entry which is preliminary data.</text>
</comment>
<organism evidence="1 2">
    <name type="scientific">Paraburkholderia ginsengiterrae</name>
    <dbReference type="NCBI Taxonomy" id="1462993"/>
    <lineage>
        <taxon>Bacteria</taxon>
        <taxon>Pseudomonadati</taxon>
        <taxon>Pseudomonadota</taxon>
        <taxon>Betaproteobacteria</taxon>
        <taxon>Burkholderiales</taxon>
        <taxon>Burkholderiaceae</taxon>
        <taxon>Paraburkholderia</taxon>
    </lineage>
</organism>
<proteinExistence type="predicted"/>
<gene>
    <name evidence="1" type="ORF">A6V36_20545</name>
</gene>
<evidence type="ECO:0000313" key="2">
    <source>
        <dbReference type="Proteomes" id="UP000077961"/>
    </source>
</evidence>
<evidence type="ECO:0008006" key="3">
    <source>
        <dbReference type="Google" id="ProtNLM"/>
    </source>
</evidence>
<dbReference type="Proteomes" id="UP000077961">
    <property type="component" value="Unassembled WGS sequence"/>
</dbReference>
<dbReference type="EMBL" id="LXJZ01000040">
    <property type="protein sequence ID" value="OAJ62763.1"/>
    <property type="molecule type" value="Genomic_DNA"/>
</dbReference>
<name>A0ABX2V3K2_9BURK</name>
<evidence type="ECO:0000313" key="1">
    <source>
        <dbReference type="EMBL" id="OAJ62763.1"/>
    </source>
</evidence>
<keyword evidence="2" id="KW-1185">Reference proteome</keyword>
<accession>A0ABX2V3K2</accession>
<protein>
    <recommendedName>
        <fullName evidence="3">Lipoprotein</fullName>
    </recommendedName>
</protein>